<name>A0A448WYF2_9PLAT</name>
<proteinExistence type="predicted"/>
<accession>A0A448WYF2</accession>
<organism evidence="2 3">
    <name type="scientific">Protopolystoma xenopodis</name>
    <dbReference type="NCBI Taxonomy" id="117903"/>
    <lineage>
        <taxon>Eukaryota</taxon>
        <taxon>Metazoa</taxon>
        <taxon>Spiralia</taxon>
        <taxon>Lophotrochozoa</taxon>
        <taxon>Platyhelminthes</taxon>
        <taxon>Monogenea</taxon>
        <taxon>Polyopisthocotylea</taxon>
        <taxon>Polystomatidea</taxon>
        <taxon>Polystomatidae</taxon>
        <taxon>Protopolystoma</taxon>
    </lineage>
</organism>
<evidence type="ECO:0000313" key="2">
    <source>
        <dbReference type="EMBL" id="VEL23485.1"/>
    </source>
</evidence>
<protein>
    <submittedName>
        <fullName evidence="2">Uncharacterized protein</fullName>
    </submittedName>
</protein>
<dbReference type="AlphaFoldDB" id="A0A448WYF2"/>
<keyword evidence="3" id="KW-1185">Reference proteome</keyword>
<evidence type="ECO:0000256" key="1">
    <source>
        <dbReference type="SAM" id="MobiDB-lite"/>
    </source>
</evidence>
<gene>
    <name evidence="2" type="ORF">PXEA_LOCUS16925</name>
</gene>
<evidence type="ECO:0000313" key="3">
    <source>
        <dbReference type="Proteomes" id="UP000784294"/>
    </source>
</evidence>
<feature type="compositionally biased region" description="Polar residues" evidence="1">
    <location>
        <begin position="190"/>
        <end position="202"/>
    </location>
</feature>
<sequence length="202" mass="23020">MPRLPADPNADLFGIESLLWRHRMEKQHQLMLKRTQQRTTSFLFIPARLPISCPRWPISFSLFFTFFTFFSSLLSCPRPRASACPSSLDTACLMGILFPVSRRPTRRQKRTGRGYQCPLSVLQPLEVVMAGSNRGRRPSCDWVIRQLGRTIEDERLPGSSPAEAELRRERRAEKADDIMSGERGRDEKNSTIPLGSAKTTLV</sequence>
<dbReference type="EMBL" id="CAAALY010062219">
    <property type="protein sequence ID" value="VEL23485.1"/>
    <property type="molecule type" value="Genomic_DNA"/>
</dbReference>
<comment type="caution">
    <text evidence="2">The sequence shown here is derived from an EMBL/GenBank/DDBJ whole genome shotgun (WGS) entry which is preliminary data.</text>
</comment>
<dbReference type="Proteomes" id="UP000784294">
    <property type="component" value="Unassembled WGS sequence"/>
</dbReference>
<reference evidence="2" key="1">
    <citation type="submission" date="2018-11" db="EMBL/GenBank/DDBJ databases">
        <authorList>
            <consortium name="Pathogen Informatics"/>
        </authorList>
    </citation>
    <scope>NUCLEOTIDE SEQUENCE</scope>
</reference>
<feature type="region of interest" description="Disordered" evidence="1">
    <location>
        <begin position="154"/>
        <end position="202"/>
    </location>
</feature>
<feature type="compositionally biased region" description="Basic and acidic residues" evidence="1">
    <location>
        <begin position="164"/>
        <end position="189"/>
    </location>
</feature>